<sequence length="66" mass="7400">MAGAEEKTVGQFLLDCLMEEGITDIFGIPGDYNFSLLDTLENYGRIRFINGRTSLMPDIQLMVMHG</sequence>
<dbReference type="SUPFAM" id="SSF52518">
    <property type="entry name" value="Thiamin diphosphate-binding fold (THDP-binding)"/>
    <property type="match status" value="1"/>
</dbReference>
<evidence type="ECO:0000313" key="2">
    <source>
        <dbReference type="EMBL" id="MBM7691778.1"/>
    </source>
</evidence>
<organism evidence="2 3">
    <name type="scientific">Peribacillus deserti</name>
    <dbReference type="NCBI Taxonomy" id="673318"/>
    <lineage>
        <taxon>Bacteria</taxon>
        <taxon>Bacillati</taxon>
        <taxon>Bacillota</taxon>
        <taxon>Bacilli</taxon>
        <taxon>Bacillales</taxon>
        <taxon>Bacillaceae</taxon>
        <taxon>Peribacillus</taxon>
    </lineage>
</organism>
<dbReference type="EMBL" id="JAFBFI010000003">
    <property type="protein sequence ID" value="MBM7691778.1"/>
    <property type="molecule type" value="Genomic_DNA"/>
</dbReference>
<keyword evidence="3" id="KW-1185">Reference proteome</keyword>
<proteinExistence type="predicted"/>
<accession>A0ABS2QH07</accession>
<dbReference type="Gene3D" id="3.40.50.970">
    <property type="match status" value="1"/>
</dbReference>
<dbReference type="Pfam" id="PF02776">
    <property type="entry name" value="TPP_enzyme_N"/>
    <property type="match status" value="1"/>
</dbReference>
<name>A0ABS2QH07_9BACI</name>
<protein>
    <submittedName>
        <fullName evidence="2">TPP-dependent 2-oxoacid decarboxylase</fullName>
    </submittedName>
</protein>
<evidence type="ECO:0000313" key="3">
    <source>
        <dbReference type="Proteomes" id="UP000823486"/>
    </source>
</evidence>
<reference evidence="2 3" key="1">
    <citation type="submission" date="2021-01" db="EMBL/GenBank/DDBJ databases">
        <title>Genomic Encyclopedia of Type Strains, Phase IV (KMG-IV): sequencing the most valuable type-strain genomes for metagenomic binning, comparative biology and taxonomic classification.</title>
        <authorList>
            <person name="Goeker M."/>
        </authorList>
    </citation>
    <scope>NUCLEOTIDE SEQUENCE [LARGE SCALE GENOMIC DNA]</scope>
    <source>
        <strain evidence="2 3">DSM 105482</strain>
    </source>
</reference>
<dbReference type="Proteomes" id="UP000823486">
    <property type="component" value="Unassembled WGS sequence"/>
</dbReference>
<feature type="domain" description="Thiamine pyrophosphate enzyme N-terminal TPP-binding" evidence="1">
    <location>
        <begin position="8"/>
        <end position="52"/>
    </location>
</feature>
<evidence type="ECO:0000259" key="1">
    <source>
        <dbReference type="Pfam" id="PF02776"/>
    </source>
</evidence>
<comment type="caution">
    <text evidence="2">The sequence shown here is derived from an EMBL/GenBank/DDBJ whole genome shotgun (WGS) entry which is preliminary data.</text>
</comment>
<dbReference type="InterPro" id="IPR012001">
    <property type="entry name" value="Thiamin_PyroP_enz_TPP-bd_dom"/>
</dbReference>
<gene>
    <name evidence="2" type="ORF">JOC77_001185</name>
</gene>
<dbReference type="InterPro" id="IPR029061">
    <property type="entry name" value="THDP-binding"/>
</dbReference>